<gene>
    <name evidence="15" type="primary">dapdh</name>
    <name evidence="15" type="ORF">JEOSCH030_00552</name>
</gene>
<evidence type="ECO:0000256" key="6">
    <source>
        <dbReference type="ARBA" id="ARBA00022605"/>
    </source>
</evidence>
<feature type="binding site" evidence="13">
    <location>
        <position position="170"/>
    </location>
    <ligand>
        <name>substrate</name>
    </ligand>
</feature>
<reference evidence="15 16" key="1">
    <citation type="submission" date="2020-07" db="EMBL/GenBank/DDBJ databases">
        <authorList>
            <person name="Criscuolo A."/>
        </authorList>
    </citation>
    <scope>NUCLEOTIDE SEQUENCE [LARGE SCALE GENOMIC DNA]</scope>
    <source>
        <strain evidence="16">CIP 111030</strain>
    </source>
</reference>
<keyword evidence="8 12" id="KW-0220">Diaminopimelate biosynthesis</keyword>
<dbReference type="GO" id="GO:0019877">
    <property type="term" value="P:diaminopimelate biosynthetic process"/>
    <property type="evidence" value="ECO:0007669"/>
    <property type="project" value="UniProtKB-UniRule"/>
</dbReference>
<protein>
    <recommendedName>
        <fullName evidence="5 12">Meso-diaminopimelate D-dehydrogenase</fullName>
        <shortName evidence="12">DAPDH</shortName>
        <shortName evidence="12">Meso-DAP dehydrogenase</shortName>
        <ecNumber evidence="4 12">1.4.1.16</ecNumber>
    </recommendedName>
</protein>
<dbReference type="GO" id="GO:0047850">
    <property type="term" value="F:diaminopimelate dehydrogenase activity"/>
    <property type="evidence" value="ECO:0007669"/>
    <property type="project" value="UniProtKB-UniRule"/>
</dbReference>
<comment type="catalytic activity">
    <reaction evidence="11 12">
        <text>meso-2,6-diaminopimelate + NADP(+) + H2O = (S)-2-amino-6-oxoheptanedioate + NH4(+) + NADPH + H(+)</text>
        <dbReference type="Rhea" id="RHEA:13561"/>
        <dbReference type="ChEBI" id="CHEBI:15377"/>
        <dbReference type="ChEBI" id="CHEBI:15378"/>
        <dbReference type="ChEBI" id="CHEBI:28938"/>
        <dbReference type="ChEBI" id="CHEBI:57783"/>
        <dbReference type="ChEBI" id="CHEBI:57791"/>
        <dbReference type="ChEBI" id="CHEBI:58349"/>
        <dbReference type="ChEBI" id="CHEBI:58556"/>
        <dbReference type="EC" id="1.4.1.16"/>
    </reaction>
</comment>
<evidence type="ECO:0000256" key="4">
    <source>
        <dbReference type="ARBA" id="ARBA00012080"/>
    </source>
</evidence>
<feature type="binding site" evidence="13">
    <location>
        <position position="145"/>
    </location>
    <ligand>
        <name>substrate</name>
    </ligand>
</feature>
<dbReference type="UniPathway" id="UPA00034">
    <property type="reaction ID" value="UER00026"/>
</dbReference>
<name>A0A6V7R8S4_9BACL</name>
<comment type="caution">
    <text evidence="15">The sequence shown here is derived from an EMBL/GenBank/DDBJ whole genome shotgun (WGS) entry which is preliminary data.</text>
</comment>
<feature type="binding site" evidence="13">
    <location>
        <begin position="118"/>
        <end position="122"/>
    </location>
    <ligand>
        <name>NADP(+)</name>
        <dbReference type="ChEBI" id="CHEBI:58349"/>
    </ligand>
</feature>
<evidence type="ECO:0000256" key="1">
    <source>
        <dbReference type="ARBA" id="ARBA00004896"/>
    </source>
</evidence>
<evidence type="ECO:0000259" key="14">
    <source>
        <dbReference type="Pfam" id="PF16654"/>
    </source>
</evidence>
<feature type="binding site" evidence="13">
    <location>
        <position position="246"/>
    </location>
    <ligand>
        <name>substrate</name>
    </ligand>
</feature>
<keyword evidence="6 12" id="KW-0028">Amino-acid biosynthesis</keyword>
<dbReference type="InterPro" id="IPR032094">
    <property type="entry name" value="Meso-DAP_DH_C"/>
</dbReference>
<evidence type="ECO:0000256" key="5">
    <source>
        <dbReference type="ARBA" id="ARBA00021654"/>
    </source>
</evidence>
<comment type="subunit">
    <text evidence="3 12">Homodimer.</text>
</comment>
<feature type="binding site" evidence="13">
    <location>
        <position position="196"/>
    </location>
    <ligand>
        <name>substrate</name>
    </ligand>
</feature>
<dbReference type="GO" id="GO:0009089">
    <property type="term" value="P:lysine biosynthetic process via diaminopimelate"/>
    <property type="evidence" value="ECO:0007669"/>
    <property type="project" value="UniProtKB-UniRule"/>
</dbReference>
<evidence type="ECO:0000256" key="9">
    <source>
        <dbReference type="ARBA" id="ARBA00023002"/>
    </source>
</evidence>
<keyword evidence="9 12" id="KW-0560">Oxidoreductase</keyword>
<dbReference type="EC" id="1.4.1.16" evidence="4 12"/>
<dbReference type="EMBL" id="CAJEWE010000007">
    <property type="protein sequence ID" value="CAD2073761.1"/>
    <property type="molecule type" value="Genomic_DNA"/>
</dbReference>
<dbReference type="PIRSF" id="PIRSF025648">
    <property type="entry name" value="DDH"/>
    <property type="match status" value="1"/>
</dbReference>
<feature type="binding site" evidence="13">
    <location>
        <begin position="66"/>
        <end position="69"/>
    </location>
    <ligand>
        <name>NADP(+)</name>
        <dbReference type="ChEBI" id="CHEBI:58349"/>
    </ligand>
</feature>
<evidence type="ECO:0000256" key="11">
    <source>
        <dbReference type="ARBA" id="ARBA00052023"/>
    </source>
</evidence>
<evidence type="ECO:0000313" key="15">
    <source>
        <dbReference type="EMBL" id="CAD2073761.1"/>
    </source>
</evidence>
<feature type="binding site" evidence="13">
    <location>
        <begin position="34"/>
        <end position="36"/>
    </location>
    <ligand>
        <name>NADP(+)</name>
        <dbReference type="ChEBI" id="CHEBI:58349"/>
    </ligand>
</feature>
<keyword evidence="13" id="KW-0547">Nucleotide-binding</keyword>
<evidence type="ECO:0000256" key="7">
    <source>
        <dbReference type="ARBA" id="ARBA00022857"/>
    </source>
</evidence>
<evidence type="ECO:0000313" key="16">
    <source>
        <dbReference type="Proteomes" id="UP000521032"/>
    </source>
</evidence>
<proteinExistence type="inferred from homology"/>
<dbReference type="Gene3D" id="3.40.50.720">
    <property type="entry name" value="NAD(P)-binding Rossmann-like Domain"/>
    <property type="match status" value="1"/>
</dbReference>
<feature type="binding site" evidence="13">
    <location>
        <begin position="10"/>
        <end position="13"/>
    </location>
    <ligand>
        <name>NADP(+)</name>
        <dbReference type="ChEBI" id="CHEBI:58349"/>
    </ligand>
</feature>
<comment type="function">
    <text evidence="12">Catalyzes the reversible NADPH-dependent reductive amination of L-2-amino-6-oxopimelate, the acyclic form of L-tetrahydrodipicolinate, to generate the meso compound, D,L-2,6-diaminopimelate.</text>
</comment>
<keyword evidence="10 12" id="KW-0457">Lysine biosynthesis</keyword>
<dbReference type="Proteomes" id="UP000521032">
    <property type="component" value="Unassembled WGS sequence"/>
</dbReference>
<sequence length="322" mass="36163">MKTKVGIVGYGNLGRGVEKVLQYHDDLELVGIFTRRDPDSLDTASRAYHMDALEKKTNDIDVLILCGGSATDIPETAHMYAKNFSTVDCYDNHRDMPNHFKRMNEAATGGENVSIIGTGWDPGVFSVQKLYSEALLPNGESYTFWGPGLSQGHSDAVRRLDGVKLAAQYTMPSSEMIKEIEDGRDVSYDKFSSHHRVVYVVLEEGADADIVRESIITMPDYFEPYETEVHFISESEYNKNHTQLRHGGHVIRRGYTGDNTHTYKTTLDLDSNPEFTASVAVACARAAKRFMDARQFGAKSIFDIPPMYLLNESRESLIERLL</sequence>
<dbReference type="Gene3D" id="3.30.360.10">
    <property type="entry name" value="Dihydrodipicolinate Reductase, domain 2"/>
    <property type="match status" value="1"/>
</dbReference>
<evidence type="ECO:0000256" key="2">
    <source>
        <dbReference type="ARBA" id="ARBA00007442"/>
    </source>
</evidence>
<comment type="similarity">
    <text evidence="2 12">Belongs to the diaminopimelate dehydrogenase family.</text>
</comment>
<dbReference type="AlphaFoldDB" id="A0A6V7R8S4"/>
<dbReference type="RefSeq" id="WP_186085747.1">
    <property type="nucleotide sequence ID" value="NZ_BMDB01000002.1"/>
</dbReference>
<evidence type="ECO:0000256" key="12">
    <source>
        <dbReference type="PIRNR" id="PIRNR025648"/>
    </source>
</evidence>
<evidence type="ECO:0000256" key="13">
    <source>
        <dbReference type="PIRSR" id="PIRSR025648-1"/>
    </source>
</evidence>
<evidence type="ECO:0000256" key="10">
    <source>
        <dbReference type="ARBA" id="ARBA00023154"/>
    </source>
</evidence>
<dbReference type="SUPFAM" id="SSF55347">
    <property type="entry name" value="Glyceraldehyde-3-phosphate dehydrogenase-like, C-terminal domain"/>
    <property type="match status" value="1"/>
</dbReference>
<keyword evidence="7 12" id="KW-0521">NADP</keyword>
<dbReference type="NCBIfam" id="TIGR01921">
    <property type="entry name" value="DAP-DH"/>
    <property type="match status" value="1"/>
</dbReference>
<dbReference type="SUPFAM" id="SSF51735">
    <property type="entry name" value="NAD(P)-binding Rossmann-fold domains"/>
    <property type="match status" value="1"/>
</dbReference>
<evidence type="ECO:0000256" key="8">
    <source>
        <dbReference type="ARBA" id="ARBA00022915"/>
    </source>
</evidence>
<feature type="domain" description="Meso-diaminopimelate D-dehydrogenase C-terminal" evidence="14">
    <location>
        <begin position="119"/>
        <end position="271"/>
    </location>
</feature>
<accession>A0A6V7R8S4</accession>
<dbReference type="CDD" id="cd02270">
    <property type="entry name" value="meso-DAPDH_N"/>
    <property type="match status" value="1"/>
</dbReference>
<evidence type="ECO:0000256" key="3">
    <source>
        <dbReference type="ARBA" id="ARBA00011738"/>
    </source>
</evidence>
<feature type="binding site" evidence="13">
    <location>
        <position position="272"/>
    </location>
    <ligand>
        <name>substrate</name>
    </ligand>
</feature>
<organism evidence="15 16">
    <name type="scientific">Phocicoccus schoeneichii</name>
    <dbReference type="NCBI Taxonomy" id="1812261"/>
    <lineage>
        <taxon>Bacteria</taxon>
        <taxon>Bacillati</taxon>
        <taxon>Bacillota</taxon>
        <taxon>Bacilli</taxon>
        <taxon>Bacillales</taxon>
        <taxon>Salinicoccaceae</taxon>
        <taxon>Phocicoccus</taxon>
    </lineage>
</organism>
<comment type="pathway">
    <text evidence="1 12">Amino-acid biosynthesis; L-lysine biosynthesis via DAP pathway; DL-2,6-diaminopimelate from (S)-tetrahydrodipicolinate: step 1/1.</text>
</comment>
<dbReference type="InterPro" id="IPR036291">
    <property type="entry name" value="NAD(P)-bd_dom_sf"/>
</dbReference>
<keyword evidence="16" id="KW-1185">Reference proteome</keyword>
<dbReference type="GO" id="GO:0000166">
    <property type="term" value="F:nucleotide binding"/>
    <property type="evidence" value="ECO:0007669"/>
    <property type="project" value="UniProtKB-KW"/>
</dbReference>
<dbReference type="InterPro" id="IPR010190">
    <property type="entry name" value="Diaminopimelate_DH_Ddh"/>
</dbReference>
<dbReference type="Pfam" id="PF16654">
    <property type="entry name" value="DAPDH_C"/>
    <property type="match status" value="1"/>
</dbReference>